<accession>A0A8J3JYN2</accession>
<reference evidence="9 10" key="1">
    <citation type="submission" date="2021-01" db="EMBL/GenBank/DDBJ databases">
        <title>Whole genome shotgun sequence of Catellatospora chokoriensis NBRC 107358.</title>
        <authorList>
            <person name="Komaki H."/>
            <person name="Tamura T."/>
        </authorList>
    </citation>
    <scope>NUCLEOTIDE SEQUENCE [LARGE SCALE GENOMIC DNA]</scope>
    <source>
        <strain evidence="9 10">NBRC 107358</strain>
    </source>
</reference>
<comment type="similarity">
    <text evidence="7">Belongs to the binding-protein-dependent transport system permease family.</text>
</comment>
<dbReference type="GO" id="GO:0055085">
    <property type="term" value="P:transmembrane transport"/>
    <property type="evidence" value="ECO:0007669"/>
    <property type="project" value="InterPro"/>
</dbReference>
<keyword evidence="5 7" id="KW-1133">Transmembrane helix</keyword>
<keyword evidence="4 7" id="KW-0812">Transmembrane</keyword>
<dbReference type="CDD" id="cd06261">
    <property type="entry name" value="TM_PBP2"/>
    <property type="match status" value="1"/>
</dbReference>
<sequence length="279" mass="29939">MSTLRIPLRRRGHLASAMLVTAAYILPVYVALVSAFKTQDQILANPAAPPAPFTFDNIIKALSRPDNLVQGGLGNSVFVTAATVVLLVPLASAVSFYISQRTPKVKAALLAFFALGLMVPPQVVLLPIVELLTVIGLDHTYPGLILSNIGGGYLSFAVFVYVGFLRTVPPEIIEAARVDGAGDVRLWWQVIMPVVRPATATVSIFLGLWVWNDFLNPLLILGPLQGQTITTGVYLSVGGYSTDYGQLFGIMFLSAVIPVVGYLVSQREFIHGLMSGASK</sequence>
<dbReference type="InterPro" id="IPR035906">
    <property type="entry name" value="MetI-like_sf"/>
</dbReference>
<evidence type="ECO:0000259" key="8">
    <source>
        <dbReference type="PROSITE" id="PS50928"/>
    </source>
</evidence>
<dbReference type="PROSITE" id="PS50928">
    <property type="entry name" value="ABC_TM1"/>
    <property type="match status" value="1"/>
</dbReference>
<evidence type="ECO:0000313" key="9">
    <source>
        <dbReference type="EMBL" id="GIF89393.1"/>
    </source>
</evidence>
<evidence type="ECO:0000256" key="2">
    <source>
        <dbReference type="ARBA" id="ARBA00022448"/>
    </source>
</evidence>
<evidence type="ECO:0000256" key="7">
    <source>
        <dbReference type="RuleBase" id="RU363032"/>
    </source>
</evidence>
<comment type="caution">
    <text evidence="9">The sequence shown here is derived from an EMBL/GenBank/DDBJ whole genome shotgun (WGS) entry which is preliminary data.</text>
</comment>
<feature type="transmembrane region" description="Helical" evidence="7">
    <location>
        <begin position="244"/>
        <end position="264"/>
    </location>
</feature>
<dbReference type="SUPFAM" id="SSF161098">
    <property type="entry name" value="MetI-like"/>
    <property type="match status" value="1"/>
</dbReference>
<feature type="transmembrane region" description="Helical" evidence="7">
    <location>
        <begin position="77"/>
        <end position="98"/>
    </location>
</feature>
<dbReference type="Gene3D" id="1.10.3720.10">
    <property type="entry name" value="MetI-like"/>
    <property type="match status" value="1"/>
</dbReference>
<feature type="transmembrane region" description="Helical" evidence="7">
    <location>
        <begin position="141"/>
        <end position="165"/>
    </location>
</feature>
<name>A0A8J3JYN2_9ACTN</name>
<dbReference type="RefSeq" id="WP_203736222.1">
    <property type="nucleotide sequence ID" value="NZ_BAAALB010000006.1"/>
</dbReference>
<feature type="transmembrane region" description="Helical" evidence="7">
    <location>
        <begin position="110"/>
        <end position="129"/>
    </location>
</feature>
<protein>
    <submittedName>
        <fullName evidence="9">Sugar ABC transporter permease</fullName>
    </submittedName>
</protein>
<evidence type="ECO:0000256" key="6">
    <source>
        <dbReference type="ARBA" id="ARBA00023136"/>
    </source>
</evidence>
<gene>
    <name evidence="9" type="ORF">Cch02nite_28370</name>
</gene>
<organism evidence="9 10">
    <name type="scientific">Catellatospora chokoriensis</name>
    <dbReference type="NCBI Taxonomy" id="310353"/>
    <lineage>
        <taxon>Bacteria</taxon>
        <taxon>Bacillati</taxon>
        <taxon>Actinomycetota</taxon>
        <taxon>Actinomycetes</taxon>
        <taxon>Micromonosporales</taxon>
        <taxon>Micromonosporaceae</taxon>
        <taxon>Catellatospora</taxon>
    </lineage>
</organism>
<feature type="domain" description="ABC transmembrane type-1" evidence="8">
    <location>
        <begin position="73"/>
        <end position="265"/>
    </location>
</feature>
<evidence type="ECO:0000256" key="1">
    <source>
        <dbReference type="ARBA" id="ARBA00004651"/>
    </source>
</evidence>
<keyword evidence="3" id="KW-1003">Cell membrane</keyword>
<comment type="subcellular location">
    <subcellularLocation>
        <location evidence="1 7">Cell membrane</location>
        <topology evidence="1 7">Multi-pass membrane protein</topology>
    </subcellularLocation>
</comment>
<dbReference type="Pfam" id="PF00528">
    <property type="entry name" value="BPD_transp_1"/>
    <property type="match status" value="1"/>
</dbReference>
<dbReference type="EMBL" id="BONG01000015">
    <property type="protein sequence ID" value="GIF89393.1"/>
    <property type="molecule type" value="Genomic_DNA"/>
</dbReference>
<dbReference type="PANTHER" id="PTHR43744:SF12">
    <property type="entry name" value="ABC TRANSPORTER PERMEASE PROTEIN MG189-RELATED"/>
    <property type="match status" value="1"/>
</dbReference>
<dbReference type="AlphaFoldDB" id="A0A8J3JYN2"/>
<evidence type="ECO:0000256" key="4">
    <source>
        <dbReference type="ARBA" id="ARBA00022692"/>
    </source>
</evidence>
<keyword evidence="10" id="KW-1185">Reference proteome</keyword>
<feature type="transmembrane region" description="Helical" evidence="7">
    <location>
        <begin position="186"/>
        <end position="211"/>
    </location>
</feature>
<evidence type="ECO:0000256" key="5">
    <source>
        <dbReference type="ARBA" id="ARBA00022989"/>
    </source>
</evidence>
<evidence type="ECO:0000313" key="10">
    <source>
        <dbReference type="Proteomes" id="UP000619293"/>
    </source>
</evidence>
<dbReference type="GO" id="GO:0005886">
    <property type="term" value="C:plasma membrane"/>
    <property type="evidence" value="ECO:0007669"/>
    <property type="project" value="UniProtKB-SubCell"/>
</dbReference>
<keyword evidence="6 7" id="KW-0472">Membrane</keyword>
<feature type="transmembrane region" description="Helical" evidence="7">
    <location>
        <begin position="12"/>
        <end position="36"/>
    </location>
</feature>
<keyword evidence="2 7" id="KW-0813">Transport</keyword>
<dbReference type="PANTHER" id="PTHR43744">
    <property type="entry name" value="ABC TRANSPORTER PERMEASE PROTEIN MG189-RELATED-RELATED"/>
    <property type="match status" value="1"/>
</dbReference>
<evidence type="ECO:0000256" key="3">
    <source>
        <dbReference type="ARBA" id="ARBA00022475"/>
    </source>
</evidence>
<dbReference type="InterPro" id="IPR000515">
    <property type="entry name" value="MetI-like"/>
</dbReference>
<proteinExistence type="inferred from homology"/>
<dbReference type="Proteomes" id="UP000619293">
    <property type="component" value="Unassembled WGS sequence"/>
</dbReference>